<dbReference type="Proteomes" id="UP000012073">
    <property type="component" value="Unassembled WGS sequence"/>
</dbReference>
<dbReference type="Gramene" id="CDF38486">
    <property type="protein sequence ID" value="CDF38486"/>
    <property type="gene ID" value="CHC_T00001038001"/>
</dbReference>
<dbReference type="GeneID" id="17326096"/>
<name>R7QLZ9_CHOCR</name>
<reference evidence="2" key="1">
    <citation type="journal article" date="2013" name="Proc. Natl. Acad. Sci. U.S.A.">
        <title>Genome structure and metabolic features in the red seaweed Chondrus crispus shed light on evolution of the Archaeplastida.</title>
        <authorList>
            <person name="Collen J."/>
            <person name="Porcel B."/>
            <person name="Carre W."/>
            <person name="Ball S.G."/>
            <person name="Chaparro C."/>
            <person name="Tonon T."/>
            <person name="Barbeyron T."/>
            <person name="Michel G."/>
            <person name="Noel B."/>
            <person name="Valentin K."/>
            <person name="Elias M."/>
            <person name="Artiguenave F."/>
            <person name="Arun A."/>
            <person name="Aury J.M."/>
            <person name="Barbosa-Neto J.F."/>
            <person name="Bothwell J.H."/>
            <person name="Bouget F.Y."/>
            <person name="Brillet L."/>
            <person name="Cabello-Hurtado F."/>
            <person name="Capella-Gutierrez S."/>
            <person name="Charrier B."/>
            <person name="Cladiere L."/>
            <person name="Cock J.M."/>
            <person name="Coelho S.M."/>
            <person name="Colleoni C."/>
            <person name="Czjzek M."/>
            <person name="Da Silva C."/>
            <person name="Delage L."/>
            <person name="Denoeud F."/>
            <person name="Deschamps P."/>
            <person name="Dittami S.M."/>
            <person name="Gabaldon T."/>
            <person name="Gachon C.M."/>
            <person name="Groisillier A."/>
            <person name="Herve C."/>
            <person name="Jabbari K."/>
            <person name="Katinka M."/>
            <person name="Kloareg B."/>
            <person name="Kowalczyk N."/>
            <person name="Labadie K."/>
            <person name="Leblanc C."/>
            <person name="Lopez P.J."/>
            <person name="McLachlan D.H."/>
            <person name="Meslet-Cladiere L."/>
            <person name="Moustafa A."/>
            <person name="Nehr Z."/>
            <person name="Nyvall Collen P."/>
            <person name="Panaud O."/>
            <person name="Partensky F."/>
            <person name="Poulain J."/>
            <person name="Rensing S.A."/>
            <person name="Rousvoal S."/>
            <person name="Samson G."/>
            <person name="Symeonidi A."/>
            <person name="Weissenbach J."/>
            <person name="Zambounis A."/>
            <person name="Wincker P."/>
            <person name="Boyen C."/>
        </authorList>
    </citation>
    <scope>NUCLEOTIDE SEQUENCE [LARGE SCALE GENOMIC DNA]</scope>
    <source>
        <strain evidence="2">cv. Stackhouse</strain>
    </source>
</reference>
<evidence type="ECO:0000313" key="1">
    <source>
        <dbReference type="EMBL" id="CDF38486.1"/>
    </source>
</evidence>
<organism evidence="1 2">
    <name type="scientific">Chondrus crispus</name>
    <name type="common">Carrageen Irish moss</name>
    <name type="synonym">Polymorpha crispa</name>
    <dbReference type="NCBI Taxonomy" id="2769"/>
    <lineage>
        <taxon>Eukaryota</taxon>
        <taxon>Rhodophyta</taxon>
        <taxon>Florideophyceae</taxon>
        <taxon>Rhodymeniophycidae</taxon>
        <taxon>Gigartinales</taxon>
        <taxon>Gigartinaceae</taxon>
        <taxon>Chondrus</taxon>
    </lineage>
</organism>
<sequence length="44" mass="5136">MQCCTVPPTQYCKVPRDCLMLTVSTVVGRYCSVEFGKKKEMRRY</sequence>
<accession>R7QLZ9</accession>
<dbReference type="KEGG" id="ccp:CHC_T00001038001"/>
<dbReference type="AlphaFoldDB" id="R7QLZ9"/>
<gene>
    <name evidence="1" type="ORF">CHC_T00001038001</name>
</gene>
<dbReference type="EMBL" id="HG001934">
    <property type="protein sequence ID" value="CDF38486.1"/>
    <property type="molecule type" value="Genomic_DNA"/>
</dbReference>
<dbReference type="RefSeq" id="XP_005718379.1">
    <property type="nucleotide sequence ID" value="XM_005718322.1"/>
</dbReference>
<keyword evidence="2" id="KW-1185">Reference proteome</keyword>
<proteinExistence type="predicted"/>
<evidence type="ECO:0000313" key="2">
    <source>
        <dbReference type="Proteomes" id="UP000012073"/>
    </source>
</evidence>
<protein>
    <submittedName>
        <fullName evidence="1">Uncharacterized protein</fullName>
    </submittedName>
</protein>